<accession>A0A364Y7M2</accession>
<dbReference type="SUPFAM" id="SSF52374">
    <property type="entry name" value="Nucleotidylyl transferase"/>
    <property type="match status" value="1"/>
</dbReference>
<evidence type="ECO:0000256" key="3">
    <source>
        <dbReference type="ARBA" id="ARBA00009014"/>
    </source>
</evidence>
<keyword evidence="9 11" id="KW-0520">NAD</keyword>
<evidence type="ECO:0000313" key="13">
    <source>
        <dbReference type="EMBL" id="RAW02977.1"/>
    </source>
</evidence>
<keyword evidence="6 11" id="KW-0548">Nucleotidyltransferase</keyword>
<feature type="domain" description="Cytidyltransferase-like" evidence="12">
    <location>
        <begin position="9"/>
        <end position="167"/>
    </location>
</feature>
<dbReference type="Gene3D" id="3.40.50.620">
    <property type="entry name" value="HUPs"/>
    <property type="match status" value="1"/>
</dbReference>
<evidence type="ECO:0000256" key="6">
    <source>
        <dbReference type="ARBA" id="ARBA00022695"/>
    </source>
</evidence>
<dbReference type="NCBIfam" id="TIGR00482">
    <property type="entry name" value="nicotinate (nicotinamide) nucleotide adenylyltransferase"/>
    <property type="match status" value="1"/>
</dbReference>
<comment type="function">
    <text evidence="1 11">Catalyzes the reversible adenylation of nicotinate mononucleotide (NaMN) to nicotinic acid adenine dinucleotide (NaAD).</text>
</comment>
<dbReference type="InterPro" id="IPR005248">
    <property type="entry name" value="NadD/NMNAT"/>
</dbReference>
<protein>
    <recommendedName>
        <fullName evidence="11">Probable nicotinate-nucleotide adenylyltransferase</fullName>
        <ecNumber evidence="11">2.7.7.18</ecNumber>
    </recommendedName>
    <alternativeName>
        <fullName evidence="11">Deamido-NAD(+) diphosphorylase</fullName>
    </alternativeName>
    <alternativeName>
        <fullName evidence="11">Deamido-NAD(+) pyrophosphorylase</fullName>
    </alternativeName>
    <alternativeName>
        <fullName evidence="11">Nicotinate mononucleotide adenylyltransferase</fullName>
        <shortName evidence="11">NaMN adenylyltransferase</shortName>
    </alternativeName>
</protein>
<dbReference type="InterPro" id="IPR004821">
    <property type="entry name" value="Cyt_trans-like"/>
</dbReference>
<evidence type="ECO:0000256" key="5">
    <source>
        <dbReference type="ARBA" id="ARBA00022679"/>
    </source>
</evidence>
<keyword evidence="8 11" id="KW-0067">ATP-binding</keyword>
<sequence length="194" mass="22507">MNAPQKIGLFFGSFNPIHLGHLIIANLMAETTDLKKVWLVVSPQNPFKPSKGLLHEFDRYDMARAAVYDNYNLEVSDIEFSLPKPSYTIHTLVHLKEKHPDKEFKIIIGEDNLEGFKRWKNSERILEDHGLYVYPRPNAQLSDLKTHPQVRFVEAPMLDISATFIRQCIRNEQSIRYLVPDAVEAIIRAKGFYR</sequence>
<comment type="similarity">
    <text evidence="3 11">Belongs to the NadD family.</text>
</comment>
<keyword evidence="5 11" id="KW-0808">Transferase</keyword>
<dbReference type="HAMAP" id="MF_00244">
    <property type="entry name" value="NaMN_adenylyltr"/>
    <property type="match status" value="1"/>
</dbReference>
<keyword evidence="14" id="KW-1185">Reference proteome</keyword>
<evidence type="ECO:0000259" key="12">
    <source>
        <dbReference type="Pfam" id="PF01467"/>
    </source>
</evidence>
<dbReference type="OrthoDB" id="5295945at2"/>
<evidence type="ECO:0000256" key="8">
    <source>
        <dbReference type="ARBA" id="ARBA00022840"/>
    </source>
</evidence>
<evidence type="ECO:0000256" key="1">
    <source>
        <dbReference type="ARBA" id="ARBA00002324"/>
    </source>
</evidence>
<dbReference type="PANTHER" id="PTHR39321:SF3">
    <property type="entry name" value="PHOSPHOPANTETHEINE ADENYLYLTRANSFERASE"/>
    <property type="match status" value="1"/>
</dbReference>
<name>A0A364Y7M2_9BACT</name>
<dbReference type="GO" id="GO:0004515">
    <property type="term" value="F:nicotinate-nucleotide adenylyltransferase activity"/>
    <property type="evidence" value="ECO:0007669"/>
    <property type="project" value="UniProtKB-UniRule"/>
</dbReference>
<reference evidence="13 14" key="1">
    <citation type="submission" date="2018-06" db="EMBL/GenBank/DDBJ databases">
        <title>Chryseolinea flavus sp. nov., a member of the phylum Bacteroidetes isolated from soil.</title>
        <authorList>
            <person name="Li Y."/>
            <person name="Wang J."/>
        </authorList>
    </citation>
    <scope>NUCLEOTIDE SEQUENCE [LARGE SCALE GENOMIC DNA]</scope>
    <source>
        <strain evidence="13 14">SDU1-6</strain>
    </source>
</reference>
<evidence type="ECO:0000256" key="4">
    <source>
        <dbReference type="ARBA" id="ARBA00022642"/>
    </source>
</evidence>
<dbReference type="RefSeq" id="WP_112745191.1">
    <property type="nucleotide sequence ID" value="NZ_QMFY01000001.1"/>
</dbReference>
<comment type="pathway">
    <text evidence="2 11">Cofactor biosynthesis; NAD(+) biosynthesis; deamido-NAD(+) from nicotinate D-ribonucleotide: step 1/1.</text>
</comment>
<dbReference type="GO" id="GO:0005524">
    <property type="term" value="F:ATP binding"/>
    <property type="evidence" value="ECO:0007669"/>
    <property type="project" value="UniProtKB-KW"/>
</dbReference>
<evidence type="ECO:0000256" key="9">
    <source>
        <dbReference type="ARBA" id="ARBA00023027"/>
    </source>
</evidence>
<dbReference type="Proteomes" id="UP000251889">
    <property type="component" value="Unassembled WGS sequence"/>
</dbReference>
<dbReference type="EMBL" id="QMFY01000001">
    <property type="protein sequence ID" value="RAW02977.1"/>
    <property type="molecule type" value="Genomic_DNA"/>
</dbReference>
<dbReference type="AlphaFoldDB" id="A0A364Y7M2"/>
<keyword evidence="7 11" id="KW-0547">Nucleotide-binding</keyword>
<evidence type="ECO:0000256" key="2">
    <source>
        <dbReference type="ARBA" id="ARBA00005019"/>
    </source>
</evidence>
<evidence type="ECO:0000256" key="7">
    <source>
        <dbReference type="ARBA" id="ARBA00022741"/>
    </source>
</evidence>
<organism evidence="13 14">
    <name type="scientific">Pseudochryseolinea flava</name>
    <dbReference type="NCBI Taxonomy" id="2059302"/>
    <lineage>
        <taxon>Bacteria</taxon>
        <taxon>Pseudomonadati</taxon>
        <taxon>Bacteroidota</taxon>
        <taxon>Cytophagia</taxon>
        <taxon>Cytophagales</taxon>
        <taxon>Fulvivirgaceae</taxon>
        <taxon>Pseudochryseolinea</taxon>
    </lineage>
</organism>
<proteinExistence type="inferred from homology"/>
<comment type="catalytic activity">
    <reaction evidence="10 11">
        <text>nicotinate beta-D-ribonucleotide + ATP + H(+) = deamido-NAD(+) + diphosphate</text>
        <dbReference type="Rhea" id="RHEA:22860"/>
        <dbReference type="ChEBI" id="CHEBI:15378"/>
        <dbReference type="ChEBI" id="CHEBI:30616"/>
        <dbReference type="ChEBI" id="CHEBI:33019"/>
        <dbReference type="ChEBI" id="CHEBI:57502"/>
        <dbReference type="ChEBI" id="CHEBI:58437"/>
        <dbReference type="EC" id="2.7.7.18"/>
    </reaction>
</comment>
<comment type="caution">
    <text evidence="13">The sequence shown here is derived from an EMBL/GenBank/DDBJ whole genome shotgun (WGS) entry which is preliminary data.</text>
</comment>
<dbReference type="Pfam" id="PF01467">
    <property type="entry name" value="CTP_transf_like"/>
    <property type="match status" value="1"/>
</dbReference>
<keyword evidence="4 11" id="KW-0662">Pyridine nucleotide biosynthesis</keyword>
<dbReference type="PANTHER" id="PTHR39321">
    <property type="entry name" value="NICOTINATE-NUCLEOTIDE ADENYLYLTRANSFERASE-RELATED"/>
    <property type="match status" value="1"/>
</dbReference>
<dbReference type="CDD" id="cd02165">
    <property type="entry name" value="NMNAT"/>
    <property type="match status" value="1"/>
</dbReference>
<dbReference type="NCBIfam" id="TIGR00125">
    <property type="entry name" value="cyt_tran_rel"/>
    <property type="match status" value="1"/>
</dbReference>
<gene>
    <name evidence="11" type="primary">nadD</name>
    <name evidence="13" type="ORF">DQQ10_02415</name>
</gene>
<dbReference type="UniPathway" id="UPA00253">
    <property type="reaction ID" value="UER00332"/>
</dbReference>
<dbReference type="NCBIfam" id="NF000840">
    <property type="entry name" value="PRK00071.1-3"/>
    <property type="match status" value="1"/>
</dbReference>
<dbReference type="InterPro" id="IPR014729">
    <property type="entry name" value="Rossmann-like_a/b/a_fold"/>
</dbReference>
<evidence type="ECO:0000313" key="14">
    <source>
        <dbReference type="Proteomes" id="UP000251889"/>
    </source>
</evidence>
<evidence type="ECO:0000256" key="10">
    <source>
        <dbReference type="ARBA" id="ARBA00048721"/>
    </source>
</evidence>
<evidence type="ECO:0000256" key="11">
    <source>
        <dbReference type="HAMAP-Rule" id="MF_00244"/>
    </source>
</evidence>
<dbReference type="GO" id="GO:0009435">
    <property type="term" value="P:NAD+ biosynthetic process"/>
    <property type="evidence" value="ECO:0007669"/>
    <property type="project" value="UniProtKB-UniRule"/>
</dbReference>
<dbReference type="EC" id="2.7.7.18" evidence="11"/>